<dbReference type="Proteomes" id="UP001145114">
    <property type="component" value="Unassembled WGS sequence"/>
</dbReference>
<name>A0ACC1HG83_9FUNG</name>
<accession>A0ACC1HG83</accession>
<reference evidence="1" key="1">
    <citation type="submission" date="2022-06" db="EMBL/GenBank/DDBJ databases">
        <title>Phylogenomic reconstructions and comparative analyses of Kickxellomycotina fungi.</title>
        <authorList>
            <person name="Reynolds N.K."/>
            <person name="Stajich J.E."/>
            <person name="Barry K."/>
            <person name="Grigoriev I.V."/>
            <person name="Crous P."/>
            <person name="Smith M.E."/>
        </authorList>
    </citation>
    <scope>NUCLEOTIDE SEQUENCE</scope>
    <source>
        <strain evidence="1">RSA 2271</strain>
    </source>
</reference>
<feature type="non-terminal residue" evidence="1">
    <location>
        <position position="102"/>
    </location>
</feature>
<protein>
    <submittedName>
        <fullName evidence="1">Subunit of tubulin prefoldin</fullName>
    </submittedName>
</protein>
<sequence>MSSTKAEGNTRVVNLDSFSLQQLSQIREQLEQEISQLTSGFTQLKQAQASFRDCKMSLDALKPENKDKPILVPLTESLYVPGTLDDIKSVLVDVGTGYYIEK</sequence>
<evidence type="ECO:0000313" key="2">
    <source>
        <dbReference type="Proteomes" id="UP001145114"/>
    </source>
</evidence>
<gene>
    <name evidence="1" type="primary">GIM5</name>
    <name evidence="1" type="ORF">EV182_001741</name>
</gene>
<dbReference type="EMBL" id="JAMZIH010005430">
    <property type="protein sequence ID" value="KAJ1675197.1"/>
    <property type="molecule type" value="Genomic_DNA"/>
</dbReference>
<organism evidence="1 2">
    <name type="scientific">Spiromyces aspiralis</name>
    <dbReference type="NCBI Taxonomy" id="68401"/>
    <lineage>
        <taxon>Eukaryota</taxon>
        <taxon>Fungi</taxon>
        <taxon>Fungi incertae sedis</taxon>
        <taxon>Zoopagomycota</taxon>
        <taxon>Kickxellomycotina</taxon>
        <taxon>Kickxellomycetes</taxon>
        <taxon>Kickxellales</taxon>
        <taxon>Kickxellaceae</taxon>
        <taxon>Spiromyces</taxon>
    </lineage>
</organism>
<evidence type="ECO:0000313" key="1">
    <source>
        <dbReference type="EMBL" id="KAJ1675197.1"/>
    </source>
</evidence>
<keyword evidence="2" id="KW-1185">Reference proteome</keyword>
<proteinExistence type="predicted"/>
<comment type="caution">
    <text evidence="1">The sequence shown here is derived from an EMBL/GenBank/DDBJ whole genome shotgun (WGS) entry which is preliminary data.</text>
</comment>